<accession>A0A923KVW6</accession>
<dbReference type="RefSeq" id="WP_148565385.1">
    <property type="nucleotide sequence ID" value="NZ_RXYA01000001.1"/>
</dbReference>
<keyword evidence="3" id="KW-1185">Reference proteome</keyword>
<dbReference type="GO" id="GO:0016651">
    <property type="term" value="F:oxidoreductase activity, acting on NAD(P)H"/>
    <property type="evidence" value="ECO:0007669"/>
    <property type="project" value="UniProtKB-ARBA"/>
</dbReference>
<dbReference type="OrthoDB" id="411306at2"/>
<comment type="caution">
    <text evidence="2">The sequence shown here is derived from an EMBL/GenBank/DDBJ whole genome shotgun (WGS) entry which is preliminary data.</text>
</comment>
<dbReference type="Proteomes" id="UP000616595">
    <property type="component" value="Unassembled WGS sequence"/>
</dbReference>
<dbReference type="InterPro" id="IPR005025">
    <property type="entry name" value="FMN_Rdtase-like_dom"/>
</dbReference>
<protein>
    <submittedName>
        <fullName evidence="2">Flavodoxin</fullName>
    </submittedName>
</protein>
<dbReference type="EMBL" id="WJBD01000001">
    <property type="protein sequence ID" value="MBC3886746.1"/>
    <property type="molecule type" value="Genomic_DNA"/>
</dbReference>
<dbReference type="Gene3D" id="3.40.50.360">
    <property type="match status" value="1"/>
</dbReference>
<feature type="domain" description="NADPH-dependent FMN reductase-like" evidence="1">
    <location>
        <begin position="2"/>
        <end position="105"/>
    </location>
</feature>
<evidence type="ECO:0000259" key="1">
    <source>
        <dbReference type="Pfam" id="PF03358"/>
    </source>
</evidence>
<dbReference type="Pfam" id="PF03358">
    <property type="entry name" value="FMN_red"/>
    <property type="match status" value="1"/>
</dbReference>
<dbReference type="AlphaFoldDB" id="A0A923KVW6"/>
<reference evidence="2" key="1">
    <citation type="submission" date="2019-10" db="EMBL/GenBank/DDBJ databases">
        <authorList>
            <person name="Ross D.E."/>
            <person name="Gulliver D."/>
        </authorList>
    </citation>
    <scope>NUCLEOTIDE SEQUENCE</scope>
    <source>
        <strain evidence="2">DER-2019</strain>
    </source>
</reference>
<dbReference type="SUPFAM" id="SSF52218">
    <property type="entry name" value="Flavoproteins"/>
    <property type="match status" value="1"/>
</dbReference>
<proteinExistence type="predicted"/>
<name>A0A923KVW6_9FIRM</name>
<evidence type="ECO:0000313" key="2">
    <source>
        <dbReference type="EMBL" id="MBC3886746.1"/>
    </source>
</evidence>
<reference evidence="2" key="2">
    <citation type="submission" date="2020-10" db="EMBL/GenBank/DDBJ databases">
        <title>Comparative genomics of the Acetobacterium genus.</title>
        <authorList>
            <person name="Marshall C."/>
            <person name="May H."/>
            <person name="Norman S."/>
        </authorList>
    </citation>
    <scope>NUCLEOTIDE SEQUENCE</scope>
    <source>
        <strain evidence="2">DER-2019</strain>
    </source>
</reference>
<dbReference type="GO" id="GO:0010181">
    <property type="term" value="F:FMN binding"/>
    <property type="evidence" value="ECO:0007669"/>
    <property type="project" value="InterPro"/>
</dbReference>
<gene>
    <name evidence="2" type="ORF">GH810_00240</name>
</gene>
<sequence>MMKIGIIVFSKTNNTFSVAERLRDVLVKRGLDVVIDRVIPVSDDPGPKDSIEFRNLPDVSVYDVIIFGSPVWAFSLSGVMKAYLTQVSSLSGKKVFSFVTKQMASKFTGGNKAIRQIRSAVEAKNAKVDNSYIISWKSKNREKEIADCIDQIAKSL</sequence>
<evidence type="ECO:0000313" key="3">
    <source>
        <dbReference type="Proteomes" id="UP000616595"/>
    </source>
</evidence>
<organism evidence="2 3">
    <name type="scientific">Acetobacterium paludosum</name>
    <dbReference type="NCBI Taxonomy" id="52693"/>
    <lineage>
        <taxon>Bacteria</taxon>
        <taxon>Bacillati</taxon>
        <taxon>Bacillota</taxon>
        <taxon>Clostridia</taxon>
        <taxon>Eubacteriales</taxon>
        <taxon>Eubacteriaceae</taxon>
        <taxon>Acetobacterium</taxon>
    </lineage>
</organism>
<dbReference type="InterPro" id="IPR029039">
    <property type="entry name" value="Flavoprotein-like_sf"/>
</dbReference>